<evidence type="ECO:0000256" key="1">
    <source>
        <dbReference type="ARBA" id="ARBA00004383"/>
    </source>
</evidence>
<keyword evidence="7" id="KW-0653">Protein transport</keyword>
<dbReference type="SUPFAM" id="SSF74653">
    <property type="entry name" value="TolA/TonB C-terminal domain"/>
    <property type="match status" value="1"/>
</dbReference>
<keyword evidence="8" id="KW-1133">Transmembrane helix</keyword>
<name>A0A9D7SWN0_9BACT</name>
<evidence type="ECO:0000256" key="8">
    <source>
        <dbReference type="ARBA" id="ARBA00022989"/>
    </source>
</evidence>
<keyword evidence="6" id="KW-0812">Transmembrane</keyword>
<dbReference type="Gene3D" id="3.30.1150.10">
    <property type="match status" value="1"/>
</dbReference>
<evidence type="ECO:0000256" key="7">
    <source>
        <dbReference type="ARBA" id="ARBA00022927"/>
    </source>
</evidence>
<evidence type="ECO:0000256" key="4">
    <source>
        <dbReference type="ARBA" id="ARBA00022475"/>
    </source>
</evidence>
<protein>
    <submittedName>
        <fullName evidence="11">Energy transducer TonB</fullName>
    </submittedName>
</protein>
<evidence type="ECO:0000256" key="9">
    <source>
        <dbReference type="ARBA" id="ARBA00023136"/>
    </source>
</evidence>
<sequence length="112" mass="12109">MYKAGQFVEAVLSKEPELIGGNSLMETLISLNIRYPDIARQKKIGGTVLVSVVIDTDGNMADAYIHEGIGGGCNDEALRAVRLLDQTGFEPAEIKGKAVTVKYDIPITFLPK</sequence>
<feature type="domain" description="TonB C-terminal" evidence="10">
    <location>
        <begin position="20"/>
        <end position="112"/>
    </location>
</feature>
<keyword evidence="9" id="KW-0472">Membrane</keyword>
<comment type="subcellular location">
    <subcellularLocation>
        <location evidence="1">Cell inner membrane</location>
        <topology evidence="1">Single-pass membrane protein</topology>
        <orientation evidence="1">Periplasmic side</orientation>
    </subcellularLocation>
</comment>
<evidence type="ECO:0000256" key="5">
    <source>
        <dbReference type="ARBA" id="ARBA00022519"/>
    </source>
</evidence>
<dbReference type="InterPro" id="IPR006260">
    <property type="entry name" value="TonB/TolA_C"/>
</dbReference>
<evidence type="ECO:0000313" key="11">
    <source>
        <dbReference type="EMBL" id="MBK9984573.1"/>
    </source>
</evidence>
<gene>
    <name evidence="11" type="ORF">IPP15_19775</name>
</gene>
<keyword evidence="3" id="KW-0813">Transport</keyword>
<evidence type="ECO:0000256" key="2">
    <source>
        <dbReference type="ARBA" id="ARBA00006555"/>
    </source>
</evidence>
<dbReference type="GO" id="GO:0031992">
    <property type="term" value="F:energy transducer activity"/>
    <property type="evidence" value="ECO:0007669"/>
    <property type="project" value="TreeGrafter"/>
</dbReference>
<reference evidence="11 12" key="1">
    <citation type="submission" date="2020-10" db="EMBL/GenBank/DDBJ databases">
        <title>Connecting structure to function with the recovery of over 1000 high-quality activated sludge metagenome-assembled genomes encoding full-length rRNA genes using long-read sequencing.</title>
        <authorList>
            <person name="Singleton C.M."/>
            <person name="Petriglieri F."/>
            <person name="Kristensen J.M."/>
            <person name="Kirkegaard R.H."/>
            <person name="Michaelsen T.Y."/>
            <person name="Andersen M.H."/>
            <person name="Karst S.M."/>
            <person name="Dueholm M.S."/>
            <person name="Nielsen P.H."/>
            <person name="Albertsen M."/>
        </authorList>
    </citation>
    <scope>NUCLEOTIDE SEQUENCE [LARGE SCALE GENOMIC DNA]</scope>
    <source>
        <strain evidence="11">Ribe_18-Q3-R11-54_MAXAC.273</strain>
    </source>
</reference>
<dbReference type="EMBL" id="JADKGY010000029">
    <property type="protein sequence ID" value="MBK9984573.1"/>
    <property type="molecule type" value="Genomic_DNA"/>
</dbReference>
<keyword evidence="5" id="KW-0997">Cell inner membrane</keyword>
<dbReference type="Proteomes" id="UP000808337">
    <property type="component" value="Unassembled WGS sequence"/>
</dbReference>
<dbReference type="NCBIfam" id="TIGR01352">
    <property type="entry name" value="tonB_Cterm"/>
    <property type="match status" value="1"/>
</dbReference>
<comment type="caution">
    <text evidence="11">The sequence shown here is derived from an EMBL/GenBank/DDBJ whole genome shotgun (WGS) entry which is preliminary data.</text>
</comment>
<dbReference type="PROSITE" id="PS52015">
    <property type="entry name" value="TONB_CTD"/>
    <property type="match status" value="1"/>
</dbReference>
<evidence type="ECO:0000256" key="6">
    <source>
        <dbReference type="ARBA" id="ARBA00022692"/>
    </source>
</evidence>
<proteinExistence type="inferred from homology"/>
<evidence type="ECO:0000313" key="12">
    <source>
        <dbReference type="Proteomes" id="UP000808337"/>
    </source>
</evidence>
<organism evidence="11 12">
    <name type="scientific">Candidatus Opimibacter skivensis</name>
    <dbReference type="NCBI Taxonomy" id="2982028"/>
    <lineage>
        <taxon>Bacteria</taxon>
        <taxon>Pseudomonadati</taxon>
        <taxon>Bacteroidota</taxon>
        <taxon>Saprospiria</taxon>
        <taxon>Saprospirales</taxon>
        <taxon>Saprospiraceae</taxon>
        <taxon>Candidatus Opimibacter</taxon>
    </lineage>
</organism>
<dbReference type="InterPro" id="IPR051045">
    <property type="entry name" value="TonB-dependent_transducer"/>
</dbReference>
<evidence type="ECO:0000259" key="10">
    <source>
        <dbReference type="PROSITE" id="PS52015"/>
    </source>
</evidence>
<dbReference type="PANTHER" id="PTHR33446">
    <property type="entry name" value="PROTEIN TONB-RELATED"/>
    <property type="match status" value="1"/>
</dbReference>
<keyword evidence="4" id="KW-1003">Cell membrane</keyword>
<accession>A0A9D7SWN0</accession>
<dbReference type="GO" id="GO:0055085">
    <property type="term" value="P:transmembrane transport"/>
    <property type="evidence" value="ECO:0007669"/>
    <property type="project" value="InterPro"/>
</dbReference>
<evidence type="ECO:0000256" key="3">
    <source>
        <dbReference type="ARBA" id="ARBA00022448"/>
    </source>
</evidence>
<dbReference type="AlphaFoldDB" id="A0A9D7SWN0"/>
<dbReference type="PANTHER" id="PTHR33446:SF2">
    <property type="entry name" value="PROTEIN TONB"/>
    <property type="match status" value="1"/>
</dbReference>
<comment type="similarity">
    <text evidence="2">Belongs to the TonB family.</text>
</comment>
<dbReference type="InterPro" id="IPR037682">
    <property type="entry name" value="TonB_C"/>
</dbReference>
<dbReference type="GO" id="GO:0015031">
    <property type="term" value="P:protein transport"/>
    <property type="evidence" value="ECO:0007669"/>
    <property type="project" value="UniProtKB-KW"/>
</dbReference>
<dbReference type="GO" id="GO:0098797">
    <property type="term" value="C:plasma membrane protein complex"/>
    <property type="evidence" value="ECO:0007669"/>
    <property type="project" value="TreeGrafter"/>
</dbReference>
<dbReference type="Pfam" id="PF03544">
    <property type="entry name" value="TonB_C"/>
    <property type="match status" value="1"/>
</dbReference>